<sequence>MQPNVSKNQECVLGDERKRSRSSNLVDNKSALFIRLVG</sequence>
<name>A0A8T1NS40_CARIL</name>
<feature type="region of interest" description="Disordered" evidence="1">
    <location>
        <begin position="1"/>
        <end position="20"/>
    </location>
</feature>
<organism evidence="2 3">
    <name type="scientific">Carya illinoinensis</name>
    <name type="common">Pecan</name>
    <dbReference type="NCBI Taxonomy" id="32201"/>
    <lineage>
        <taxon>Eukaryota</taxon>
        <taxon>Viridiplantae</taxon>
        <taxon>Streptophyta</taxon>
        <taxon>Embryophyta</taxon>
        <taxon>Tracheophyta</taxon>
        <taxon>Spermatophyta</taxon>
        <taxon>Magnoliopsida</taxon>
        <taxon>eudicotyledons</taxon>
        <taxon>Gunneridae</taxon>
        <taxon>Pentapetalae</taxon>
        <taxon>rosids</taxon>
        <taxon>fabids</taxon>
        <taxon>Fagales</taxon>
        <taxon>Juglandaceae</taxon>
        <taxon>Carya</taxon>
    </lineage>
</organism>
<evidence type="ECO:0000313" key="2">
    <source>
        <dbReference type="EMBL" id="KAG6634946.1"/>
    </source>
</evidence>
<keyword evidence="3" id="KW-1185">Reference proteome</keyword>
<protein>
    <submittedName>
        <fullName evidence="2">Uncharacterized protein</fullName>
    </submittedName>
</protein>
<dbReference type="Proteomes" id="UP000811609">
    <property type="component" value="Chromosome 11"/>
</dbReference>
<comment type="caution">
    <text evidence="2">The sequence shown here is derived from an EMBL/GenBank/DDBJ whole genome shotgun (WGS) entry which is preliminary data.</text>
</comment>
<dbReference type="EMBL" id="CM031819">
    <property type="protein sequence ID" value="KAG6634946.1"/>
    <property type="molecule type" value="Genomic_DNA"/>
</dbReference>
<gene>
    <name evidence="2" type="ORF">CIPAW_11G007700</name>
</gene>
<proteinExistence type="predicted"/>
<accession>A0A8T1NS40</accession>
<dbReference type="AlphaFoldDB" id="A0A8T1NS40"/>
<evidence type="ECO:0000256" key="1">
    <source>
        <dbReference type="SAM" id="MobiDB-lite"/>
    </source>
</evidence>
<reference evidence="2" key="1">
    <citation type="submission" date="2020-12" db="EMBL/GenBank/DDBJ databases">
        <title>WGS assembly of Carya illinoinensis cv. Pawnee.</title>
        <authorList>
            <person name="Platts A."/>
            <person name="Shu S."/>
            <person name="Wright S."/>
            <person name="Barry K."/>
            <person name="Edger P."/>
            <person name="Pires J.C."/>
            <person name="Schmutz J."/>
        </authorList>
    </citation>
    <scope>NUCLEOTIDE SEQUENCE</scope>
    <source>
        <tissue evidence="2">Leaf</tissue>
    </source>
</reference>
<evidence type="ECO:0000313" key="3">
    <source>
        <dbReference type="Proteomes" id="UP000811609"/>
    </source>
</evidence>